<organism evidence="4 5">
    <name type="scientific">Phaeospirillum tilakii</name>
    <dbReference type="NCBI Taxonomy" id="741673"/>
    <lineage>
        <taxon>Bacteria</taxon>
        <taxon>Pseudomonadati</taxon>
        <taxon>Pseudomonadota</taxon>
        <taxon>Alphaproteobacteria</taxon>
        <taxon>Rhodospirillales</taxon>
        <taxon>Rhodospirillaceae</taxon>
        <taxon>Phaeospirillum</taxon>
    </lineage>
</organism>
<evidence type="ECO:0000313" key="4">
    <source>
        <dbReference type="EMBL" id="MFD2233091.1"/>
    </source>
</evidence>
<dbReference type="InterPro" id="IPR011006">
    <property type="entry name" value="CheY-like_superfamily"/>
</dbReference>
<reference evidence="5" key="1">
    <citation type="journal article" date="2019" name="Int. J. Syst. Evol. Microbiol.">
        <title>The Global Catalogue of Microorganisms (GCM) 10K type strain sequencing project: providing services to taxonomists for standard genome sequencing and annotation.</title>
        <authorList>
            <consortium name="The Broad Institute Genomics Platform"/>
            <consortium name="The Broad Institute Genome Sequencing Center for Infectious Disease"/>
            <person name="Wu L."/>
            <person name="Ma J."/>
        </authorList>
    </citation>
    <scope>NUCLEOTIDE SEQUENCE [LARGE SCALE GENOMIC DNA]</scope>
    <source>
        <strain evidence="5">KCTC 15012</strain>
    </source>
</reference>
<evidence type="ECO:0000256" key="2">
    <source>
        <dbReference type="PROSITE-ProRule" id="PRU00169"/>
    </source>
</evidence>
<dbReference type="InterPro" id="IPR001789">
    <property type="entry name" value="Sig_transdc_resp-reg_receiver"/>
</dbReference>
<proteinExistence type="predicted"/>
<name>A0ABW5CA59_9PROT</name>
<evidence type="ECO:0000259" key="3">
    <source>
        <dbReference type="PROSITE" id="PS50110"/>
    </source>
</evidence>
<dbReference type="SMART" id="SM00448">
    <property type="entry name" value="REC"/>
    <property type="match status" value="1"/>
</dbReference>
<dbReference type="EMBL" id="JBHUIY010000006">
    <property type="protein sequence ID" value="MFD2233091.1"/>
    <property type="molecule type" value="Genomic_DNA"/>
</dbReference>
<gene>
    <name evidence="4" type="ORF">ACFSNB_04675</name>
</gene>
<dbReference type="RefSeq" id="WP_377314875.1">
    <property type="nucleotide sequence ID" value="NZ_JBHUIY010000006.1"/>
</dbReference>
<dbReference type="PROSITE" id="PS50110">
    <property type="entry name" value="RESPONSE_REGULATORY"/>
    <property type="match status" value="1"/>
</dbReference>
<dbReference type="Gene3D" id="3.40.50.2300">
    <property type="match status" value="1"/>
</dbReference>
<protein>
    <submittedName>
        <fullName evidence="4">Response regulator</fullName>
    </submittedName>
</protein>
<dbReference type="Pfam" id="PF00072">
    <property type="entry name" value="Response_reg"/>
    <property type="match status" value="1"/>
</dbReference>
<dbReference type="PANTHER" id="PTHR44591">
    <property type="entry name" value="STRESS RESPONSE REGULATOR PROTEIN 1"/>
    <property type="match status" value="1"/>
</dbReference>
<keyword evidence="1 2" id="KW-0597">Phosphoprotein</keyword>
<dbReference type="PANTHER" id="PTHR44591:SF3">
    <property type="entry name" value="RESPONSE REGULATORY DOMAIN-CONTAINING PROTEIN"/>
    <property type="match status" value="1"/>
</dbReference>
<feature type="modified residue" description="4-aspartylphosphate" evidence="2">
    <location>
        <position position="68"/>
    </location>
</feature>
<keyword evidence="5" id="KW-1185">Reference proteome</keyword>
<dbReference type="CDD" id="cd00156">
    <property type="entry name" value="REC"/>
    <property type="match status" value="1"/>
</dbReference>
<comment type="caution">
    <text evidence="4">The sequence shown here is derived from an EMBL/GenBank/DDBJ whole genome shotgun (WGS) entry which is preliminary data.</text>
</comment>
<feature type="domain" description="Response regulatory" evidence="3">
    <location>
        <begin position="15"/>
        <end position="137"/>
    </location>
</feature>
<dbReference type="SUPFAM" id="SSF52172">
    <property type="entry name" value="CheY-like"/>
    <property type="match status" value="1"/>
</dbReference>
<sequence>MTDTTDAPLLSADDVVMIADDEAFSRFLTAELFDQLGKPQIIAARDGHEAMALLAEPAAAELRVVVLDFNMPGVNGIEVLKAIRSGGLAVAHDVIVMMVTGIDVLVLVAAAVVLDVDAFLSKPTSAAVLRRHLTELFGSERDCQPAERYAAIDVEWMVAGGLIDTNLGPGEAVELADLREGMVIARNLLDPSGGLVVAAGTRVTARLLRLLHWLADAGVKLDGLRVVRPC</sequence>
<evidence type="ECO:0000256" key="1">
    <source>
        <dbReference type="ARBA" id="ARBA00022553"/>
    </source>
</evidence>
<evidence type="ECO:0000313" key="5">
    <source>
        <dbReference type="Proteomes" id="UP001597296"/>
    </source>
</evidence>
<accession>A0ABW5CA59</accession>
<dbReference type="InterPro" id="IPR050595">
    <property type="entry name" value="Bact_response_regulator"/>
</dbReference>
<dbReference type="Proteomes" id="UP001597296">
    <property type="component" value="Unassembled WGS sequence"/>
</dbReference>